<evidence type="ECO:0000313" key="1">
    <source>
        <dbReference type="EMBL" id="GGM76040.1"/>
    </source>
</evidence>
<dbReference type="RefSeq" id="WP_189061181.1">
    <property type="nucleotide sequence ID" value="NZ_BMMK01000035.1"/>
</dbReference>
<accession>A0A8J3CJH1</accession>
<comment type="caution">
    <text evidence="1">The sequence shown here is derived from an EMBL/GenBank/DDBJ whole genome shotgun (WGS) entry which is preliminary data.</text>
</comment>
<dbReference type="Proteomes" id="UP000637578">
    <property type="component" value="Unassembled WGS sequence"/>
</dbReference>
<gene>
    <name evidence="1" type="ORF">GCM10012275_53430</name>
</gene>
<name>A0A8J3CJH1_9PSEU</name>
<protein>
    <submittedName>
        <fullName evidence="1">Uncharacterized protein</fullName>
    </submittedName>
</protein>
<keyword evidence="2" id="KW-1185">Reference proteome</keyword>
<reference evidence="1" key="2">
    <citation type="submission" date="2020-09" db="EMBL/GenBank/DDBJ databases">
        <authorList>
            <person name="Sun Q."/>
            <person name="Zhou Y."/>
        </authorList>
    </citation>
    <scope>NUCLEOTIDE SEQUENCE</scope>
    <source>
        <strain evidence="1">CGMCC 4.5737</strain>
    </source>
</reference>
<evidence type="ECO:0000313" key="2">
    <source>
        <dbReference type="Proteomes" id="UP000637578"/>
    </source>
</evidence>
<reference evidence="1" key="1">
    <citation type="journal article" date="2014" name="Int. J. Syst. Evol. Microbiol.">
        <title>Complete genome sequence of Corynebacterium casei LMG S-19264T (=DSM 44701T), isolated from a smear-ripened cheese.</title>
        <authorList>
            <consortium name="US DOE Joint Genome Institute (JGI-PGF)"/>
            <person name="Walter F."/>
            <person name="Albersmeier A."/>
            <person name="Kalinowski J."/>
            <person name="Ruckert C."/>
        </authorList>
    </citation>
    <scope>NUCLEOTIDE SEQUENCE</scope>
    <source>
        <strain evidence="1">CGMCC 4.5737</strain>
    </source>
</reference>
<dbReference type="EMBL" id="BMMK01000035">
    <property type="protein sequence ID" value="GGM76040.1"/>
    <property type="molecule type" value="Genomic_DNA"/>
</dbReference>
<sequence length="150" mass="16504">MCSARKNPVWTPLAAQALVATRDERWTDARAAVQRIADQFGANVIPDLLLAWIDTTLTHTGIVPQRDRTFRLAFVEAATGRVSTAEDMGPAQRWAGRLLAARVADDETQFRVLLNSVSSAAQWSAHVAAVLNLCGTTLRRARNHQEDRNG</sequence>
<proteinExistence type="predicted"/>
<organism evidence="1 2">
    <name type="scientific">Longimycelium tulufanense</name>
    <dbReference type="NCBI Taxonomy" id="907463"/>
    <lineage>
        <taxon>Bacteria</taxon>
        <taxon>Bacillati</taxon>
        <taxon>Actinomycetota</taxon>
        <taxon>Actinomycetes</taxon>
        <taxon>Pseudonocardiales</taxon>
        <taxon>Pseudonocardiaceae</taxon>
        <taxon>Longimycelium</taxon>
    </lineage>
</organism>
<dbReference type="AlphaFoldDB" id="A0A8J3CJH1"/>